<sequence>MAAFSARPRVGQCSGNAWEPAGRTCVGPSPSVIIWRRCESPTGPSKLPHTPEPHPGDAATENGRNTCLAAAPCLVCRCVMWRRCGFEGSIGRGCCQGGDALQPTSSYTSSRKEYAGVGQHWDVPVEETHSSEPSITQMKCVKAASSRPEEGVWALRGGRVRAVAEGPLIGRAVSQRPRRVPGRRRTNLASENVNGMSLPRLLAQGSGGPVPGGRGRTPSLNASLQVCSRHAPLHTPQWEPQPCHKQPEWSAHSPADHPFSVRE</sequence>
<accession>A0A5B7E0N3</accession>
<gene>
    <name evidence="2" type="ORF">E2C01_020038</name>
</gene>
<evidence type="ECO:0000256" key="1">
    <source>
        <dbReference type="SAM" id="MobiDB-lite"/>
    </source>
</evidence>
<organism evidence="2 3">
    <name type="scientific">Portunus trituberculatus</name>
    <name type="common">Swimming crab</name>
    <name type="synonym">Neptunus trituberculatus</name>
    <dbReference type="NCBI Taxonomy" id="210409"/>
    <lineage>
        <taxon>Eukaryota</taxon>
        <taxon>Metazoa</taxon>
        <taxon>Ecdysozoa</taxon>
        <taxon>Arthropoda</taxon>
        <taxon>Crustacea</taxon>
        <taxon>Multicrustacea</taxon>
        <taxon>Malacostraca</taxon>
        <taxon>Eumalacostraca</taxon>
        <taxon>Eucarida</taxon>
        <taxon>Decapoda</taxon>
        <taxon>Pleocyemata</taxon>
        <taxon>Brachyura</taxon>
        <taxon>Eubrachyura</taxon>
        <taxon>Portunoidea</taxon>
        <taxon>Portunidae</taxon>
        <taxon>Portuninae</taxon>
        <taxon>Portunus</taxon>
    </lineage>
</organism>
<evidence type="ECO:0000313" key="2">
    <source>
        <dbReference type="EMBL" id="MPC26887.1"/>
    </source>
</evidence>
<feature type="compositionally biased region" description="Gly residues" evidence="1">
    <location>
        <begin position="205"/>
        <end position="215"/>
    </location>
</feature>
<keyword evidence="3" id="KW-1185">Reference proteome</keyword>
<reference evidence="2 3" key="1">
    <citation type="submission" date="2019-05" db="EMBL/GenBank/DDBJ databases">
        <title>Another draft genome of Portunus trituberculatus and its Hox gene families provides insights of decapod evolution.</title>
        <authorList>
            <person name="Jeong J.-H."/>
            <person name="Song I."/>
            <person name="Kim S."/>
            <person name="Choi T."/>
            <person name="Kim D."/>
            <person name="Ryu S."/>
            <person name="Kim W."/>
        </authorList>
    </citation>
    <scope>NUCLEOTIDE SEQUENCE [LARGE SCALE GENOMIC DNA]</scope>
    <source>
        <tissue evidence="2">Muscle</tissue>
    </source>
</reference>
<evidence type="ECO:0000313" key="3">
    <source>
        <dbReference type="Proteomes" id="UP000324222"/>
    </source>
</evidence>
<comment type="caution">
    <text evidence="2">The sequence shown here is derived from an EMBL/GenBank/DDBJ whole genome shotgun (WGS) entry which is preliminary data.</text>
</comment>
<name>A0A5B7E0N3_PORTR</name>
<dbReference type="Proteomes" id="UP000324222">
    <property type="component" value="Unassembled WGS sequence"/>
</dbReference>
<feature type="region of interest" description="Disordered" evidence="1">
    <location>
        <begin position="233"/>
        <end position="263"/>
    </location>
</feature>
<protein>
    <submittedName>
        <fullName evidence="2">Uncharacterized protein</fullName>
    </submittedName>
</protein>
<dbReference type="AlphaFoldDB" id="A0A5B7E0N3"/>
<feature type="region of interest" description="Disordered" evidence="1">
    <location>
        <begin position="190"/>
        <end position="220"/>
    </location>
</feature>
<proteinExistence type="predicted"/>
<dbReference type="EMBL" id="VSRR010001665">
    <property type="protein sequence ID" value="MPC26887.1"/>
    <property type="molecule type" value="Genomic_DNA"/>
</dbReference>